<dbReference type="PROSITE" id="PS51155">
    <property type="entry name" value="CHIT_BIND_RR_2"/>
    <property type="match status" value="1"/>
</dbReference>
<feature type="signal peptide" evidence="4">
    <location>
        <begin position="1"/>
        <end position="15"/>
    </location>
</feature>
<organism evidence="5 6">
    <name type="scientific">Glossina brevipalpis</name>
    <dbReference type="NCBI Taxonomy" id="37001"/>
    <lineage>
        <taxon>Eukaryota</taxon>
        <taxon>Metazoa</taxon>
        <taxon>Ecdysozoa</taxon>
        <taxon>Arthropoda</taxon>
        <taxon>Hexapoda</taxon>
        <taxon>Insecta</taxon>
        <taxon>Pterygota</taxon>
        <taxon>Neoptera</taxon>
        <taxon>Endopterygota</taxon>
        <taxon>Diptera</taxon>
        <taxon>Brachycera</taxon>
        <taxon>Muscomorpha</taxon>
        <taxon>Hippoboscoidea</taxon>
        <taxon>Glossinidae</taxon>
        <taxon>Glossina</taxon>
    </lineage>
</organism>
<keyword evidence="4" id="KW-0732">Signal</keyword>
<evidence type="ECO:0000256" key="4">
    <source>
        <dbReference type="SAM" id="SignalP"/>
    </source>
</evidence>
<dbReference type="Pfam" id="PF00379">
    <property type="entry name" value="Chitin_bind_4"/>
    <property type="match status" value="1"/>
</dbReference>
<evidence type="ECO:0000256" key="2">
    <source>
        <dbReference type="PROSITE-ProRule" id="PRU00497"/>
    </source>
</evidence>
<dbReference type="InterPro" id="IPR000618">
    <property type="entry name" value="Insect_cuticle"/>
</dbReference>
<dbReference type="STRING" id="37001.A0A1A9W5X8"/>
<keyword evidence="1 2" id="KW-0193">Cuticle</keyword>
<proteinExistence type="predicted"/>
<sequence>MKYLCLLICIGVVCAAPANENDPGAVNELVELVDNVSLKRTGHTTKEPKVVEILESDSKHKPDGSYSFHYRGADGSFREEAAVVKNPGTKDAYLEISGSYSFIDADGEEVIVNYKADNRGFVPTGSNIPETISVSAKENSERPAPPIGNFDEVNDDDQV</sequence>
<feature type="region of interest" description="Disordered" evidence="3">
    <location>
        <begin position="135"/>
        <end position="159"/>
    </location>
</feature>
<dbReference type="PANTHER" id="PTHR10380">
    <property type="entry name" value="CUTICLE PROTEIN"/>
    <property type="match status" value="1"/>
</dbReference>
<dbReference type="GO" id="GO:0062129">
    <property type="term" value="C:chitin-based extracellular matrix"/>
    <property type="evidence" value="ECO:0007669"/>
    <property type="project" value="TreeGrafter"/>
</dbReference>
<reference evidence="5" key="2">
    <citation type="submission" date="2020-05" db="UniProtKB">
        <authorList>
            <consortium name="EnsemblMetazoa"/>
        </authorList>
    </citation>
    <scope>IDENTIFICATION</scope>
    <source>
        <strain evidence="5">IAEA</strain>
    </source>
</reference>
<feature type="chain" id="PRO_5013062835" evidence="4">
    <location>
        <begin position="16"/>
        <end position="159"/>
    </location>
</feature>
<accession>A0A1A9W5X8</accession>
<keyword evidence="6" id="KW-1185">Reference proteome</keyword>
<evidence type="ECO:0000313" key="5">
    <source>
        <dbReference type="EnsemblMetazoa" id="GBRI007394-PA"/>
    </source>
</evidence>
<dbReference type="GO" id="GO:0008010">
    <property type="term" value="F:structural constituent of chitin-based larval cuticle"/>
    <property type="evidence" value="ECO:0007669"/>
    <property type="project" value="TreeGrafter"/>
</dbReference>
<dbReference type="Proteomes" id="UP000091820">
    <property type="component" value="Unassembled WGS sequence"/>
</dbReference>
<dbReference type="PANTHER" id="PTHR10380:SF233">
    <property type="entry name" value="CUTICULAR PROTEIN 47EB-RELATED"/>
    <property type="match status" value="1"/>
</dbReference>
<dbReference type="InterPro" id="IPR050468">
    <property type="entry name" value="Cuticle_Struct_Prot"/>
</dbReference>
<evidence type="ECO:0000256" key="3">
    <source>
        <dbReference type="SAM" id="MobiDB-lite"/>
    </source>
</evidence>
<reference evidence="6" key="1">
    <citation type="submission" date="2014-03" db="EMBL/GenBank/DDBJ databases">
        <authorList>
            <person name="Aksoy S."/>
            <person name="Warren W."/>
            <person name="Wilson R.K."/>
        </authorList>
    </citation>
    <scope>NUCLEOTIDE SEQUENCE [LARGE SCALE GENOMIC DNA]</scope>
    <source>
        <strain evidence="6">IAEA</strain>
    </source>
</reference>
<dbReference type="PROSITE" id="PS00233">
    <property type="entry name" value="CHIT_BIND_RR_1"/>
    <property type="match status" value="1"/>
</dbReference>
<dbReference type="PRINTS" id="PR00947">
    <property type="entry name" value="CUTICLE"/>
</dbReference>
<dbReference type="EnsemblMetazoa" id="GBRI007394-RA">
    <property type="protein sequence ID" value="GBRI007394-PA"/>
    <property type="gene ID" value="GBRI007394"/>
</dbReference>
<dbReference type="InterPro" id="IPR031311">
    <property type="entry name" value="CHIT_BIND_RR_consensus"/>
</dbReference>
<name>A0A1A9W5X8_9MUSC</name>
<dbReference type="VEuPathDB" id="VectorBase:GBRI007394"/>
<evidence type="ECO:0000256" key="1">
    <source>
        <dbReference type="ARBA" id="ARBA00022460"/>
    </source>
</evidence>
<dbReference type="AlphaFoldDB" id="A0A1A9W5X8"/>
<evidence type="ECO:0000313" key="6">
    <source>
        <dbReference type="Proteomes" id="UP000091820"/>
    </source>
</evidence>
<protein>
    <submittedName>
        <fullName evidence="5">Uncharacterized protein</fullName>
    </submittedName>
</protein>